<dbReference type="GO" id="GO:0001228">
    <property type="term" value="F:DNA-binding transcription activator activity, RNA polymerase II-specific"/>
    <property type="evidence" value="ECO:0007669"/>
    <property type="project" value="TreeGrafter"/>
</dbReference>
<evidence type="ECO:0000256" key="9">
    <source>
        <dbReference type="ARBA" id="ARBA00023163"/>
    </source>
</evidence>
<dbReference type="GO" id="GO:0000978">
    <property type="term" value="F:RNA polymerase II cis-regulatory region sequence-specific DNA binding"/>
    <property type="evidence" value="ECO:0007669"/>
    <property type="project" value="TreeGrafter"/>
</dbReference>
<accession>A0AAW1EY87</accession>
<dbReference type="GO" id="GO:0005634">
    <property type="term" value="C:nucleus"/>
    <property type="evidence" value="ECO:0007669"/>
    <property type="project" value="UniProtKB-SubCell"/>
</dbReference>
<feature type="region of interest" description="Disordered" evidence="12">
    <location>
        <begin position="95"/>
        <end position="118"/>
    </location>
</feature>
<evidence type="ECO:0000259" key="13">
    <source>
        <dbReference type="PROSITE" id="PS50157"/>
    </source>
</evidence>
<dbReference type="PANTHER" id="PTHR24393">
    <property type="entry name" value="ZINC FINGER PROTEIN"/>
    <property type="match status" value="1"/>
</dbReference>
<feature type="compositionally biased region" description="Basic and acidic residues" evidence="12">
    <location>
        <begin position="41"/>
        <end position="55"/>
    </location>
</feature>
<evidence type="ECO:0000256" key="2">
    <source>
        <dbReference type="ARBA" id="ARBA00006991"/>
    </source>
</evidence>
<name>A0AAW1EY87_ZOAVI</name>
<keyword evidence="15" id="KW-1185">Reference proteome</keyword>
<reference evidence="14 15" key="1">
    <citation type="journal article" date="2024" name="Genome Biol. Evol.">
        <title>Chromosome-level genome assembly of the viviparous eelpout Zoarces viviparus.</title>
        <authorList>
            <person name="Fuhrmann N."/>
            <person name="Brasseur M.V."/>
            <person name="Bakowski C.E."/>
            <person name="Podsiadlowski L."/>
            <person name="Prost S."/>
            <person name="Krehenwinkel H."/>
            <person name="Mayer C."/>
        </authorList>
    </citation>
    <scope>NUCLEOTIDE SEQUENCE [LARGE SCALE GENOMIC DNA]</scope>
    <source>
        <strain evidence="14">NO-MEL_2022_Ind0_liver</strain>
    </source>
</reference>
<keyword evidence="9" id="KW-0804">Transcription</keyword>
<evidence type="ECO:0000256" key="10">
    <source>
        <dbReference type="ARBA" id="ARBA00023242"/>
    </source>
</evidence>
<evidence type="ECO:0000256" key="6">
    <source>
        <dbReference type="ARBA" id="ARBA00022833"/>
    </source>
</evidence>
<dbReference type="PANTHER" id="PTHR24393:SF15">
    <property type="entry name" value="IP01243P-RELATED"/>
    <property type="match status" value="1"/>
</dbReference>
<dbReference type="SUPFAM" id="SSF57667">
    <property type="entry name" value="beta-beta-alpha zinc fingers"/>
    <property type="match status" value="1"/>
</dbReference>
<dbReference type="InterPro" id="IPR013087">
    <property type="entry name" value="Znf_C2H2_type"/>
</dbReference>
<dbReference type="GO" id="GO:0008270">
    <property type="term" value="F:zinc ion binding"/>
    <property type="evidence" value="ECO:0007669"/>
    <property type="project" value="UniProtKB-KW"/>
</dbReference>
<feature type="region of interest" description="Disordered" evidence="12">
    <location>
        <begin position="30"/>
        <end position="69"/>
    </location>
</feature>
<evidence type="ECO:0000256" key="3">
    <source>
        <dbReference type="ARBA" id="ARBA00022723"/>
    </source>
</evidence>
<evidence type="ECO:0000256" key="7">
    <source>
        <dbReference type="ARBA" id="ARBA00023015"/>
    </source>
</evidence>
<dbReference type="SMART" id="SM00355">
    <property type="entry name" value="ZnF_C2H2"/>
    <property type="match status" value="2"/>
</dbReference>
<dbReference type="AlphaFoldDB" id="A0AAW1EY87"/>
<dbReference type="Gene3D" id="3.30.160.60">
    <property type="entry name" value="Classic Zinc Finger"/>
    <property type="match status" value="3"/>
</dbReference>
<evidence type="ECO:0000256" key="5">
    <source>
        <dbReference type="ARBA" id="ARBA00022771"/>
    </source>
</evidence>
<comment type="caution">
    <text evidence="14">The sequence shown here is derived from an EMBL/GenBank/DDBJ whole genome shotgun (WGS) entry which is preliminary data.</text>
</comment>
<comment type="similarity">
    <text evidence="2">Belongs to the krueppel C2H2-type zinc-finger protein family.</text>
</comment>
<proteinExistence type="inferred from homology"/>
<gene>
    <name evidence="14" type="ORF">VZT92_015732</name>
</gene>
<evidence type="ECO:0000256" key="12">
    <source>
        <dbReference type="SAM" id="MobiDB-lite"/>
    </source>
</evidence>
<keyword evidence="6" id="KW-0862">Zinc</keyword>
<dbReference type="FunFam" id="3.30.160.60:FF:001235">
    <property type="entry name" value="Si:ch211-119o8.6"/>
    <property type="match status" value="1"/>
</dbReference>
<comment type="subcellular location">
    <subcellularLocation>
        <location evidence="1">Nucleus</location>
    </subcellularLocation>
</comment>
<dbReference type="EMBL" id="JBCEZU010000123">
    <property type="protein sequence ID" value="KAK9527067.1"/>
    <property type="molecule type" value="Genomic_DNA"/>
</dbReference>
<dbReference type="InterPro" id="IPR036236">
    <property type="entry name" value="Znf_C2H2_sf"/>
</dbReference>
<feature type="domain" description="C2H2-type" evidence="13">
    <location>
        <begin position="139"/>
        <end position="166"/>
    </location>
</feature>
<dbReference type="Pfam" id="PF00096">
    <property type="entry name" value="zf-C2H2"/>
    <property type="match status" value="1"/>
</dbReference>
<keyword evidence="5 11" id="KW-0863">Zinc-finger</keyword>
<keyword evidence="8" id="KW-0238">DNA-binding</keyword>
<protein>
    <recommendedName>
        <fullName evidence="13">C2H2-type domain-containing protein</fullName>
    </recommendedName>
</protein>
<sequence length="200" mass="22859">MKRRKVLDVVLKADMELRREADVQQLLVVKEEVPPEQQEWSSKEQEDSEPPHIKEEQEELWTSQEGEQLQGLEEADERFALESQLVGHECVGESSWLQDDDDTSVGGSQSGGGLNQKHQLQVPSHLEIHMRTHTREKPFPCLVCGKKYAHKASMQSHMAVHTVEKQYGCSVCGRGFAWYTELKYHQCAGESTREIWSEAV</sequence>
<keyword evidence="4" id="KW-0677">Repeat</keyword>
<evidence type="ECO:0000256" key="11">
    <source>
        <dbReference type="PROSITE-ProRule" id="PRU00042"/>
    </source>
</evidence>
<dbReference type="FunFam" id="3.30.160.60:FF:000502">
    <property type="entry name" value="Zinc finger protein 710"/>
    <property type="match status" value="1"/>
</dbReference>
<evidence type="ECO:0000256" key="1">
    <source>
        <dbReference type="ARBA" id="ARBA00004123"/>
    </source>
</evidence>
<dbReference type="PROSITE" id="PS00028">
    <property type="entry name" value="ZINC_FINGER_C2H2_1"/>
    <property type="match status" value="1"/>
</dbReference>
<organism evidence="14 15">
    <name type="scientific">Zoarces viviparus</name>
    <name type="common">Viviparous eelpout</name>
    <name type="synonym">Blennius viviparus</name>
    <dbReference type="NCBI Taxonomy" id="48416"/>
    <lineage>
        <taxon>Eukaryota</taxon>
        <taxon>Metazoa</taxon>
        <taxon>Chordata</taxon>
        <taxon>Craniata</taxon>
        <taxon>Vertebrata</taxon>
        <taxon>Euteleostomi</taxon>
        <taxon>Actinopterygii</taxon>
        <taxon>Neopterygii</taxon>
        <taxon>Teleostei</taxon>
        <taxon>Neoteleostei</taxon>
        <taxon>Acanthomorphata</taxon>
        <taxon>Eupercaria</taxon>
        <taxon>Perciformes</taxon>
        <taxon>Cottioidei</taxon>
        <taxon>Zoarcales</taxon>
        <taxon>Zoarcidae</taxon>
        <taxon>Zoarcinae</taxon>
        <taxon>Zoarces</taxon>
    </lineage>
</organism>
<feature type="domain" description="C2H2-type" evidence="13">
    <location>
        <begin position="167"/>
        <end position="194"/>
    </location>
</feature>
<keyword evidence="7" id="KW-0805">Transcription regulation</keyword>
<evidence type="ECO:0000313" key="15">
    <source>
        <dbReference type="Proteomes" id="UP001488805"/>
    </source>
</evidence>
<evidence type="ECO:0000256" key="8">
    <source>
        <dbReference type="ARBA" id="ARBA00023125"/>
    </source>
</evidence>
<dbReference type="Proteomes" id="UP001488805">
    <property type="component" value="Unassembled WGS sequence"/>
</dbReference>
<keyword evidence="10" id="KW-0539">Nucleus</keyword>
<evidence type="ECO:0000256" key="4">
    <source>
        <dbReference type="ARBA" id="ARBA00022737"/>
    </source>
</evidence>
<keyword evidence="3" id="KW-0479">Metal-binding</keyword>
<dbReference type="PROSITE" id="PS50157">
    <property type="entry name" value="ZINC_FINGER_C2H2_2"/>
    <property type="match status" value="2"/>
</dbReference>
<evidence type="ECO:0000313" key="14">
    <source>
        <dbReference type="EMBL" id="KAK9527067.1"/>
    </source>
</evidence>